<dbReference type="GO" id="GO:0005524">
    <property type="term" value="F:ATP binding"/>
    <property type="evidence" value="ECO:0007669"/>
    <property type="project" value="UniProtKB-KW"/>
</dbReference>
<evidence type="ECO:0000256" key="10">
    <source>
        <dbReference type="ARBA" id="ARBA00022842"/>
    </source>
</evidence>
<feature type="domain" description="GHMP kinase N-terminal" evidence="13">
    <location>
        <begin position="74"/>
        <end position="155"/>
    </location>
</feature>
<evidence type="ECO:0000256" key="6">
    <source>
        <dbReference type="ARBA" id="ARBA00022679"/>
    </source>
</evidence>
<evidence type="ECO:0000256" key="4">
    <source>
        <dbReference type="ARBA" id="ARBA00022490"/>
    </source>
</evidence>
<dbReference type="InterPro" id="IPR006203">
    <property type="entry name" value="GHMP_knse_ATP-bd_CS"/>
</dbReference>
<dbReference type="PANTHER" id="PTHR43290:SF2">
    <property type="entry name" value="MEVALONATE KINASE"/>
    <property type="match status" value="1"/>
</dbReference>
<dbReference type="PROSITE" id="PS00627">
    <property type="entry name" value="GHMP_KINASES_ATP"/>
    <property type="match status" value="1"/>
</dbReference>
<evidence type="ECO:0000256" key="1">
    <source>
        <dbReference type="ARBA" id="ARBA00004496"/>
    </source>
</evidence>
<comment type="subcellular location">
    <subcellularLocation>
        <location evidence="1">Cytoplasm</location>
    </subcellularLocation>
</comment>
<keyword evidence="8 14" id="KW-0418">Kinase</keyword>
<dbReference type="Gene3D" id="3.30.70.890">
    <property type="entry name" value="GHMP kinase, C-terminal domain"/>
    <property type="match status" value="1"/>
</dbReference>
<evidence type="ECO:0000256" key="5">
    <source>
        <dbReference type="ARBA" id="ARBA00022516"/>
    </source>
</evidence>
<evidence type="ECO:0000256" key="9">
    <source>
        <dbReference type="ARBA" id="ARBA00022840"/>
    </source>
</evidence>
<dbReference type="GO" id="GO:0019287">
    <property type="term" value="P:isopentenyl diphosphate biosynthetic process, mevalonate pathway"/>
    <property type="evidence" value="ECO:0007669"/>
    <property type="project" value="UniProtKB-UniPathway"/>
</dbReference>
<dbReference type="SUPFAM" id="SSF55060">
    <property type="entry name" value="GHMP Kinase, C-terminal domain"/>
    <property type="match status" value="1"/>
</dbReference>
<gene>
    <name evidence="14" type="ORF">MSIBF_A1550009</name>
</gene>
<keyword evidence="10" id="KW-0460">Magnesium</keyword>
<keyword evidence="4" id="KW-0963">Cytoplasm</keyword>
<dbReference type="InterPro" id="IPR014721">
    <property type="entry name" value="Ribsml_uS5_D2-typ_fold_subgr"/>
</dbReference>
<comment type="pathway">
    <text evidence="12">Isoprenoid biosynthesis; isopentenyl diphosphate biosynthesis via mevalonate pathway; isopentenyl diphosphate from (R)-mevalonate: step 1/3.</text>
</comment>
<evidence type="ECO:0000313" key="14">
    <source>
        <dbReference type="EMBL" id="CEG11639.1"/>
    </source>
</evidence>
<dbReference type="NCBIfam" id="TIGR00549">
    <property type="entry name" value="mevalon_kin"/>
    <property type="match status" value="1"/>
</dbReference>
<dbReference type="UniPathway" id="UPA00057">
    <property type="reaction ID" value="UER00098"/>
</dbReference>
<dbReference type="SUPFAM" id="SSF54211">
    <property type="entry name" value="Ribosomal protein S5 domain 2-like"/>
    <property type="match status" value="1"/>
</dbReference>
<protein>
    <recommendedName>
        <fullName evidence="3">mevalonate kinase</fullName>
        <ecNumber evidence="3">2.7.1.36</ecNumber>
    </recommendedName>
</protein>
<dbReference type="EC" id="2.7.1.36" evidence="3"/>
<dbReference type="InterPro" id="IPR006204">
    <property type="entry name" value="GHMP_kinase_N_dom"/>
</dbReference>
<dbReference type="InterPro" id="IPR006205">
    <property type="entry name" value="Mev_gal_kin"/>
</dbReference>
<dbReference type="Gene3D" id="3.30.230.10">
    <property type="match status" value="1"/>
</dbReference>
<dbReference type="EMBL" id="CCXY01000063">
    <property type="protein sequence ID" value="CEG11639.1"/>
    <property type="molecule type" value="Genomic_DNA"/>
</dbReference>
<dbReference type="InterPro" id="IPR036554">
    <property type="entry name" value="GHMP_kinase_C_sf"/>
</dbReference>
<dbReference type="PRINTS" id="PR00959">
    <property type="entry name" value="MEVGALKINASE"/>
</dbReference>
<evidence type="ECO:0000256" key="3">
    <source>
        <dbReference type="ARBA" id="ARBA00012103"/>
    </source>
</evidence>
<evidence type="ECO:0000256" key="7">
    <source>
        <dbReference type="ARBA" id="ARBA00022741"/>
    </source>
</evidence>
<keyword evidence="9" id="KW-0067">ATP-binding</keyword>
<organism evidence="14">
    <name type="scientific">groundwater metagenome</name>
    <dbReference type="NCBI Taxonomy" id="717931"/>
    <lineage>
        <taxon>unclassified sequences</taxon>
        <taxon>metagenomes</taxon>
        <taxon>ecological metagenomes</taxon>
    </lineage>
</organism>
<dbReference type="InterPro" id="IPR020568">
    <property type="entry name" value="Ribosomal_Su5_D2-typ_SF"/>
</dbReference>
<accession>A0A098E7Y5</accession>
<dbReference type="AlphaFoldDB" id="A0A098E7Y5"/>
<proteinExistence type="inferred from homology"/>
<dbReference type="GO" id="GO:0004496">
    <property type="term" value="F:mevalonate kinase activity"/>
    <property type="evidence" value="ECO:0007669"/>
    <property type="project" value="UniProtKB-EC"/>
</dbReference>
<dbReference type="PANTHER" id="PTHR43290">
    <property type="entry name" value="MEVALONATE KINASE"/>
    <property type="match status" value="1"/>
</dbReference>
<evidence type="ECO:0000256" key="12">
    <source>
        <dbReference type="ARBA" id="ARBA00029438"/>
    </source>
</evidence>
<evidence type="ECO:0000256" key="11">
    <source>
        <dbReference type="ARBA" id="ARBA00023098"/>
    </source>
</evidence>
<dbReference type="GO" id="GO:0005829">
    <property type="term" value="C:cytosol"/>
    <property type="evidence" value="ECO:0007669"/>
    <property type="project" value="TreeGrafter"/>
</dbReference>
<keyword evidence="11" id="KW-0443">Lipid metabolism</keyword>
<keyword evidence="5" id="KW-0444">Lipid biosynthesis</keyword>
<reference evidence="14" key="1">
    <citation type="submission" date="2014-09" db="EMBL/GenBank/DDBJ databases">
        <authorList>
            <person name="Probst J Alexander"/>
        </authorList>
    </citation>
    <scope>NUCLEOTIDE SEQUENCE</scope>
</reference>
<keyword evidence="6 14" id="KW-0808">Transferase</keyword>
<name>A0A098E7Y5_9ZZZZ</name>
<evidence type="ECO:0000259" key="13">
    <source>
        <dbReference type="Pfam" id="PF00288"/>
    </source>
</evidence>
<evidence type="ECO:0000256" key="8">
    <source>
        <dbReference type="ARBA" id="ARBA00022777"/>
    </source>
</evidence>
<evidence type="ECO:0000256" key="2">
    <source>
        <dbReference type="ARBA" id="ARBA00006495"/>
    </source>
</evidence>
<dbReference type="Pfam" id="PF00288">
    <property type="entry name" value="GHMP_kinases_N"/>
    <property type="match status" value="1"/>
</dbReference>
<sequence>MKSSSPAKIILLGEHAAVYGNPVIAATINLRTYIDVKKRTDTKFFITENKNTEIFDSINSNKFIEKFPVVAEGVRKVENYINQKSGLDIEISSQIPIGKGLGSSASLASALCMATAMELGHNLTIKEVANLSWDIENVVHKKSSGVDPFTVSYGGIIKYTKGNAEKINIDENLDVAIADTGISMNTGKVVMGVFGLKERNEKIFDEWLKTMKIIVEEGINFLKNNDYENFADLMNINHGMLNAVGVSSIELENVVFELRKFYKGAKLCGKGQGGIAIGLKKIKDTDKSDSNLNFISAKICNEGVRIEE</sequence>
<keyword evidence="7" id="KW-0547">Nucleotide-binding</keyword>
<comment type="similarity">
    <text evidence="2">Belongs to the GHMP kinase family. Mevalonate kinase subfamily.</text>
</comment>